<dbReference type="EMBL" id="GL870947">
    <property type="protein sequence ID" value="EGC40100.1"/>
    <property type="molecule type" value="Genomic_DNA"/>
</dbReference>
<proteinExistence type="predicted"/>
<dbReference type="Proteomes" id="UP000001064">
    <property type="component" value="Unassembled WGS sequence"/>
</dbReference>
<dbReference type="AlphaFoldDB" id="F0Z7P5"/>
<evidence type="ECO:0000313" key="3">
    <source>
        <dbReference type="Proteomes" id="UP000001064"/>
    </source>
</evidence>
<keyword evidence="3" id="KW-1185">Reference proteome</keyword>
<evidence type="ECO:0000313" key="2">
    <source>
        <dbReference type="EMBL" id="EGC40100.1"/>
    </source>
</evidence>
<evidence type="ECO:0008006" key="4">
    <source>
        <dbReference type="Google" id="ProtNLM"/>
    </source>
</evidence>
<dbReference type="InParanoid" id="F0Z7P5"/>
<protein>
    <recommendedName>
        <fullName evidence="4">Uracil-DNA glycosylase-like domain-containing protein</fullName>
    </recommendedName>
</protein>
<gene>
    <name evidence="2" type="ORF">DICPUDRAFT_74421</name>
</gene>
<feature type="compositionally biased region" description="Polar residues" evidence="1">
    <location>
        <begin position="89"/>
        <end position="107"/>
    </location>
</feature>
<name>F0Z7P5_DICPU</name>
<evidence type="ECO:0000256" key="1">
    <source>
        <dbReference type="SAM" id="MobiDB-lite"/>
    </source>
</evidence>
<organism evidence="2 3">
    <name type="scientific">Dictyostelium purpureum</name>
    <name type="common">Slime mold</name>
    <dbReference type="NCBI Taxonomy" id="5786"/>
    <lineage>
        <taxon>Eukaryota</taxon>
        <taxon>Amoebozoa</taxon>
        <taxon>Evosea</taxon>
        <taxon>Eumycetozoa</taxon>
        <taxon>Dictyostelia</taxon>
        <taxon>Dictyosteliales</taxon>
        <taxon>Dictyosteliaceae</taxon>
        <taxon>Dictyostelium</taxon>
    </lineage>
</organism>
<feature type="region of interest" description="Disordered" evidence="1">
    <location>
        <begin position="83"/>
        <end position="107"/>
    </location>
</feature>
<dbReference type="KEGG" id="dpp:DICPUDRAFT_74421"/>
<dbReference type="VEuPathDB" id="AmoebaDB:DICPUDRAFT_74421"/>
<sequence length="495" mass="57546">MNDIKIENEDKTDLEVITNAFKKIDLKKDDIDKNVISDIPTVKADVKIKEALNCTPKPIEPIMNNKENKEIICKLEQHKTKYSNEEANKTPTKLSPTNLQFKTPENKTPSFYKTPNSILNFECSNKKSNIYNQKATPSNFSNKKDSPNIKKTCKIKIKFNEKLYDEIQLYKTLILIVYGKYMPVVNEDNVKLSPKTNNNQVPKEWFYPNDDNSKNLPFDSHFCIILVNPVSNINLISSAKGDKECPSFRNLTSLLREFDKKENYNYGSPMLQDYKYFITDAHPFASKEIPDYQNNKKEIHQQIERILFSTPKVIVLGGADVYYFFTEYLGEKGIKYEKIGFGLPSSFIIINSKTLVLTFHHPSMWNDLNYYNHAKAVIVLALICSLLNKNNYKKAYDEISRILNLYFNYQEIEKKETLPYKDQSTPSINLFKKFNETNTKPPFIGPRNNKKIHYKEPSGSCLKNSDWVDKYYGVPCGHCMKIKPFMDQLYDLKIL</sequence>
<dbReference type="GeneID" id="10509305"/>
<dbReference type="RefSeq" id="XP_003283449.1">
    <property type="nucleotide sequence ID" value="XM_003283401.1"/>
</dbReference>
<accession>F0Z7P5</accession>
<reference evidence="3" key="1">
    <citation type="journal article" date="2011" name="Genome Biol.">
        <title>Comparative genomics of the social amoebae Dictyostelium discoideum and Dictyostelium purpureum.</title>
        <authorList>
            <consortium name="US DOE Joint Genome Institute (JGI-PGF)"/>
            <person name="Sucgang R."/>
            <person name="Kuo A."/>
            <person name="Tian X."/>
            <person name="Salerno W."/>
            <person name="Parikh A."/>
            <person name="Feasley C.L."/>
            <person name="Dalin E."/>
            <person name="Tu H."/>
            <person name="Huang E."/>
            <person name="Barry K."/>
            <person name="Lindquist E."/>
            <person name="Shapiro H."/>
            <person name="Bruce D."/>
            <person name="Schmutz J."/>
            <person name="Salamov A."/>
            <person name="Fey P."/>
            <person name="Gaudet P."/>
            <person name="Anjard C."/>
            <person name="Babu M.M."/>
            <person name="Basu S."/>
            <person name="Bushmanova Y."/>
            <person name="van der Wel H."/>
            <person name="Katoh-Kurasawa M."/>
            <person name="Dinh C."/>
            <person name="Coutinho P.M."/>
            <person name="Saito T."/>
            <person name="Elias M."/>
            <person name="Schaap P."/>
            <person name="Kay R.R."/>
            <person name="Henrissat B."/>
            <person name="Eichinger L."/>
            <person name="Rivero F."/>
            <person name="Putnam N.H."/>
            <person name="West C.M."/>
            <person name="Loomis W.F."/>
            <person name="Chisholm R.L."/>
            <person name="Shaulsky G."/>
            <person name="Strassmann J.E."/>
            <person name="Queller D.C."/>
            <person name="Kuspa A."/>
            <person name="Grigoriev I.V."/>
        </authorList>
    </citation>
    <scope>NUCLEOTIDE SEQUENCE [LARGE SCALE GENOMIC DNA]</scope>
    <source>
        <strain evidence="3">QSDP1</strain>
    </source>
</reference>